<evidence type="ECO:0000313" key="2">
    <source>
        <dbReference type="EMBL" id="PMD04260.1"/>
    </source>
</evidence>
<proteinExistence type="predicted"/>
<accession>A0A2N6VJD7</accession>
<protein>
    <submittedName>
        <fullName evidence="2">Heavy metal translocating P-type ATPase</fullName>
    </submittedName>
</protein>
<dbReference type="EMBL" id="PNHK01000216">
    <property type="protein sequence ID" value="PMD04260.1"/>
    <property type="molecule type" value="Genomic_DNA"/>
</dbReference>
<keyword evidence="1" id="KW-1133">Transmembrane helix</keyword>
<sequence>MLVLGIPVVAFNPMFADLLGYQLPDTTWVWWVSPILGTIIYFWGGQPFLTGAVSEIRARQPGMMLLIGLAITVAFLASWGAT</sequence>
<keyword evidence="1" id="KW-0812">Transmembrane</keyword>
<evidence type="ECO:0000313" key="3">
    <source>
        <dbReference type="Proteomes" id="UP000235598"/>
    </source>
</evidence>
<name>A0A2N6VJD7_9MICO</name>
<feature type="transmembrane region" description="Helical" evidence="1">
    <location>
        <begin position="26"/>
        <end position="43"/>
    </location>
</feature>
<gene>
    <name evidence="2" type="ORF">CJ199_13085</name>
</gene>
<keyword evidence="1" id="KW-0472">Membrane</keyword>
<comment type="caution">
    <text evidence="2">The sequence shown here is derived from an EMBL/GenBank/DDBJ whole genome shotgun (WGS) entry which is preliminary data.</text>
</comment>
<evidence type="ECO:0000256" key="1">
    <source>
        <dbReference type="SAM" id="Phobius"/>
    </source>
</evidence>
<dbReference type="AlphaFoldDB" id="A0A2N6VJD7"/>
<dbReference type="Proteomes" id="UP000235598">
    <property type="component" value="Unassembled WGS sequence"/>
</dbReference>
<feature type="non-terminal residue" evidence="2">
    <location>
        <position position="82"/>
    </location>
</feature>
<organism evidence="2 3">
    <name type="scientific">Brevibacterium paucivorans</name>
    <dbReference type="NCBI Taxonomy" id="170994"/>
    <lineage>
        <taxon>Bacteria</taxon>
        <taxon>Bacillati</taxon>
        <taxon>Actinomycetota</taxon>
        <taxon>Actinomycetes</taxon>
        <taxon>Micrococcales</taxon>
        <taxon>Brevibacteriaceae</taxon>
        <taxon>Brevibacterium</taxon>
    </lineage>
</organism>
<reference evidence="2 3" key="1">
    <citation type="submission" date="2017-09" db="EMBL/GenBank/DDBJ databases">
        <title>Bacterial strain isolated from the female urinary microbiota.</title>
        <authorList>
            <person name="Thomas-White K."/>
            <person name="Kumar N."/>
            <person name="Forster S."/>
            <person name="Putonti C."/>
            <person name="Lawley T."/>
            <person name="Wolfe A.J."/>
        </authorList>
    </citation>
    <scope>NUCLEOTIDE SEQUENCE [LARGE SCALE GENOMIC DNA]</scope>
    <source>
        <strain evidence="2 3">UMB1301</strain>
    </source>
</reference>
<feature type="transmembrane region" description="Helical" evidence="1">
    <location>
        <begin position="63"/>
        <end position="81"/>
    </location>
</feature>